<evidence type="ECO:0000313" key="3">
    <source>
        <dbReference type="EMBL" id="KAL0483897.1"/>
    </source>
</evidence>
<organism evidence="3 4">
    <name type="scientific">Acrasis kona</name>
    <dbReference type="NCBI Taxonomy" id="1008807"/>
    <lineage>
        <taxon>Eukaryota</taxon>
        <taxon>Discoba</taxon>
        <taxon>Heterolobosea</taxon>
        <taxon>Tetramitia</taxon>
        <taxon>Eutetramitia</taxon>
        <taxon>Acrasidae</taxon>
        <taxon>Acrasis</taxon>
    </lineage>
</organism>
<gene>
    <name evidence="3" type="ORF">AKO1_004536</name>
</gene>
<feature type="chain" id="PRO_5043419249" evidence="2">
    <location>
        <begin position="20"/>
        <end position="607"/>
    </location>
</feature>
<comment type="caution">
    <text evidence="3">The sequence shown here is derived from an EMBL/GenBank/DDBJ whole genome shotgun (WGS) entry which is preliminary data.</text>
</comment>
<keyword evidence="4" id="KW-1185">Reference proteome</keyword>
<sequence>MIKGLVFVLLVAFAIVAKAENKCDELNASAEVVQSSHYRQYIQESQPIKDVQSVFVQHQYNVDFETLLPKKDESGSFLSRGNTKVIDVPLFSRDREYSTYPVITEKTAANLFNYEDATRSTRLFGVSNVIPVSEIFENEALIVIVPALVFNNATKLSEIHFTVVDASREANIIEKVKDDVEERRYPLFGQVAYAELKDEPIYNVEGQVQPGSVCANPVPCTQVDQEAIDLSSVSHQKIVSVKLLSAKKNPDAKFGVIVDFVALINTAGSIKVARYVLTTAREEAMKSLATTNVNTLYHKVVVPHVAGVASNGAVFKASPAQLFVSTTVNDQQIKAFRAVHPTLLSSQPSVHLIKINLATGDLETSVELNVFGFPADIDVKENQALVGINTIDVPSNVSAPIPENFVSHLVSVTFNATGSLGSITHGLIDGPTGDLSVKENKRRFVIYSVSYSTDGDASKALVGGSLVENFENHYKYTGHLLLVNYIPESKTNLIYNLPVGGGAAVLGVRRSIMSDGTENSQLFISTGAPDKAPSNDNSMNKDRGIKAALWMVDCHLPSAETERILFIVFVTLFSVISFTMILAIVGFTITGIYKYMQGRNERKSLLM</sequence>
<keyword evidence="1" id="KW-1133">Transmembrane helix</keyword>
<proteinExistence type="predicted"/>
<dbReference type="AlphaFoldDB" id="A0AAW2Z3Q9"/>
<feature type="transmembrane region" description="Helical" evidence="1">
    <location>
        <begin position="564"/>
        <end position="593"/>
    </location>
</feature>
<protein>
    <submittedName>
        <fullName evidence="3">Developmentally-regulated external PM-anchored protein</fullName>
    </submittedName>
</protein>
<accession>A0AAW2Z3Q9</accession>
<keyword evidence="1" id="KW-0472">Membrane</keyword>
<reference evidence="3 4" key="1">
    <citation type="submission" date="2024-03" db="EMBL/GenBank/DDBJ databases">
        <title>The Acrasis kona genome and developmental transcriptomes reveal deep origins of eukaryotic multicellular pathways.</title>
        <authorList>
            <person name="Sheikh S."/>
            <person name="Fu C.-J."/>
            <person name="Brown M.W."/>
            <person name="Baldauf S.L."/>
        </authorList>
    </citation>
    <scope>NUCLEOTIDE SEQUENCE [LARGE SCALE GENOMIC DNA]</scope>
    <source>
        <strain evidence="3 4">ATCC MYA-3509</strain>
    </source>
</reference>
<dbReference type="Proteomes" id="UP001431209">
    <property type="component" value="Unassembled WGS sequence"/>
</dbReference>
<evidence type="ECO:0000256" key="1">
    <source>
        <dbReference type="SAM" id="Phobius"/>
    </source>
</evidence>
<evidence type="ECO:0000313" key="4">
    <source>
        <dbReference type="Proteomes" id="UP001431209"/>
    </source>
</evidence>
<dbReference type="EMBL" id="JAOPGA020001001">
    <property type="protein sequence ID" value="KAL0483897.1"/>
    <property type="molecule type" value="Genomic_DNA"/>
</dbReference>
<keyword evidence="1" id="KW-0812">Transmembrane</keyword>
<evidence type="ECO:0000256" key="2">
    <source>
        <dbReference type="SAM" id="SignalP"/>
    </source>
</evidence>
<name>A0AAW2Z3Q9_9EUKA</name>
<keyword evidence="2" id="KW-0732">Signal</keyword>
<feature type="signal peptide" evidence="2">
    <location>
        <begin position="1"/>
        <end position="19"/>
    </location>
</feature>